<dbReference type="PANTHER" id="PTHR11136">
    <property type="entry name" value="FOLYLPOLYGLUTAMATE SYNTHASE-RELATED"/>
    <property type="match status" value="1"/>
</dbReference>
<dbReference type="PIRSF" id="PIRSF001563">
    <property type="entry name" value="Folylpolyglu_synth"/>
    <property type="match status" value="1"/>
</dbReference>
<dbReference type="Proteomes" id="UP001597251">
    <property type="component" value="Unassembled WGS sequence"/>
</dbReference>
<dbReference type="InterPro" id="IPR018109">
    <property type="entry name" value="Folylpolyglutamate_synth_CS"/>
</dbReference>
<comment type="caution">
    <text evidence="13">The sequence shown here is derived from an EMBL/GenBank/DDBJ whole genome shotgun (WGS) entry which is preliminary data.</text>
</comment>
<keyword evidence="6 10" id="KW-0067">ATP-binding</keyword>
<evidence type="ECO:0000256" key="5">
    <source>
        <dbReference type="ARBA" id="ARBA00022741"/>
    </source>
</evidence>
<evidence type="ECO:0000256" key="2">
    <source>
        <dbReference type="ARBA" id="ARBA00013025"/>
    </source>
</evidence>
<evidence type="ECO:0000313" key="14">
    <source>
        <dbReference type="Proteomes" id="UP001597251"/>
    </source>
</evidence>
<dbReference type="InterPro" id="IPR036565">
    <property type="entry name" value="Mur-like_cat_sf"/>
</dbReference>
<feature type="domain" description="Mur ligase C-terminal" evidence="11">
    <location>
        <begin position="292"/>
        <end position="409"/>
    </location>
</feature>
<keyword evidence="4" id="KW-0479">Metal-binding</keyword>
<dbReference type="SUPFAM" id="SSF53244">
    <property type="entry name" value="MurD-like peptide ligases, peptide-binding domain"/>
    <property type="match status" value="1"/>
</dbReference>
<evidence type="ECO:0000256" key="7">
    <source>
        <dbReference type="ARBA" id="ARBA00022842"/>
    </source>
</evidence>
<accession>A0ABW4BU83</accession>
<reference evidence="14" key="1">
    <citation type="journal article" date="2019" name="Int. J. Syst. Evol. Microbiol.">
        <title>The Global Catalogue of Microorganisms (GCM) 10K type strain sequencing project: providing services to taxonomists for standard genome sequencing and annotation.</title>
        <authorList>
            <consortium name="The Broad Institute Genomics Platform"/>
            <consortium name="The Broad Institute Genome Sequencing Center for Infectious Disease"/>
            <person name="Wu L."/>
            <person name="Ma J."/>
        </authorList>
    </citation>
    <scope>NUCLEOTIDE SEQUENCE [LARGE SCALE GENOMIC DNA]</scope>
    <source>
        <strain evidence="14">CCM 8936</strain>
    </source>
</reference>
<dbReference type="Pfam" id="PF02875">
    <property type="entry name" value="Mur_ligase_C"/>
    <property type="match status" value="1"/>
</dbReference>
<dbReference type="EC" id="6.3.2.17" evidence="2"/>
<evidence type="ECO:0000259" key="12">
    <source>
        <dbReference type="Pfam" id="PF08245"/>
    </source>
</evidence>
<keyword evidence="7" id="KW-0460">Magnesium</keyword>
<feature type="domain" description="Mur ligase central" evidence="12">
    <location>
        <begin position="45"/>
        <end position="261"/>
    </location>
</feature>
<name>A0ABW4BU83_9LACO</name>
<dbReference type="Pfam" id="PF08245">
    <property type="entry name" value="Mur_ligase_M"/>
    <property type="match status" value="1"/>
</dbReference>
<evidence type="ECO:0000256" key="3">
    <source>
        <dbReference type="ARBA" id="ARBA00022598"/>
    </source>
</evidence>
<evidence type="ECO:0000256" key="1">
    <source>
        <dbReference type="ARBA" id="ARBA00008276"/>
    </source>
</evidence>
<evidence type="ECO:0000259" key="11">
    <source>
        <dbReference type="Pfam" id="PF02875"/>
    </source>
</evidence>
<evidence type="ECO:0000256" key="6">
    <source>
        <dbReference type="ARBA" id="ARBA00022840"/>
    </source>
</evidence>
<dbReference type="Gene3D" id="3.90.190.20">
    <property type="entry name" value="Mur ligase, C-terminal domain"/>
    <property type="match status" value="1"/>
</dbReference>
<proteinExistence type="inferred from homology"/>
<dbReference type="EMBL" id="JBHTOI010000045">
    <property type="protein sequence ID" value="MFD1418768.1"/>
    <property type="molecule type" value="Genomic_DNA"/>
</dbReference>
<evidence type="ECO:0000256" key="9">
    <source>
        <dbReference type="ARBA" id="ARBA00047493"/>
    </source>
</evidence>
<evidence type="ECO:0000256" key="4">
    <source>
        <dbReference type="ARBA" id="ARBA00022723"/>
    </source>
</evidence>
<keyword evidence="5 10" id="KW-0547">Nucleotide-binding</keyword>
<evidence type="ECO:0000256" key="10">
    <source>
        <dbReference type="PIRNR" id="PIRNR001563"/>
    </source>
</evidence>
<dbReference type="PROSITE" id="PS01011">
    <property type="entry name" value="FOLYLPOLYGLU_SYNT_1"/>
    <property type="match status" value="1"/>
</dbReference>
<dbReference type="Gene3D" id="3.40.1190.10">
    <property type="entry name" value="Mur-like, catalytic domain"/>
    <property type="match status" value="1"/>
</dbReference>
<comment type="similarity">
    <text evidence="1 10">Belongs to the folylpolyglutamate synthase family.</text>
</comment>
<dbReference type="GO" id="GO:0016874">
    <property type="term" value="F:ligase activity"/>
    <property type="evidence" value="ECO:0007669"/>
    <property type="project" value="UniProtKB-KW"/>
</dbReference>
<dbReference type="RefSeq" id="WP_225420965.1">
    <property type="nucleotide sequence ID" value="NZ_JBHTOI010000045.1"/>
</dbReference>
<sequence length="420" mass="47883">MLNYQETIDYIHTFSKFHRTDSLKNIKQALKQLGDPQNSYSTIHVTGTNGKGSTCNYLVNLLEATGKRVGMFTSPFITKFNERIQINHQMISDDELVELVSRVREVTDAIDLTEFEFVTILGFTYFQKKVDVAIIEVGIGAEHDKTNVIVPDLSIITSIDLDHEQIIGPTIQDIAKEKSGIIKKDKPIVTGYLQPEIRNIIVEKAKSQGSLLSEFGHNFKIDGFTVDESISRFNYLDEKTTIKKIKCRGFEKTTAMNIAIAIRSFIIYQTIHHEKIDLQLLKSSSETHLILGRMQIVQNNPLMILDGSHNFSAIHNLINSLISNWSNKDIIVVYAGMRDKDRKDILNYLSRNVQQVYVTTLDMSRSADVTDYDFSAYDNVKFVRDYRSELKKLKNGLTDQQILLVTGSFYLVSDLEELFS</sequence>
<dbReference type="InterPro" id="IPR013221">
    <property type="entry name" value="Mur_ligase_cen"/>
</dbReference>
<protein>
    <recommendedName>
        <fullName evidence="2">tetrahydrofolate synthase</fullName>
        <ecNumber evidence="2">6.3.2.17</ecNumber>
    </recommendedName>
    <alternativeName>
        <fullName evidence="8">Tetrahydrofolylpolyglutamate synthase</fullName>
    </alternativeName>
</protein>
<dbReference type="NCBIfam" id="TIGR01499">
    <property type="entry name" value="folC"/>
    <property type="match status" value="1"/>
</dbReference>
<keyword evidence="14" id="KW-1185">Reference proteome</keyword>
<gene>
    <name evidence="13" type="ORF">ACFQ42_08435</name>
</gene>
<keyword evidence="3 10" id="KW-0436">Ligase</keyword>
<dbReference type="InterPro" id="IPR001645">
    <property type="entry name" value="Folylpolyglutamate_synth"/>
</dbReference>
<dbReference type="SUPFAM" id="SSF53623">
    <property type="entry name" value="MurD-like peptide ligases, catalytic domain"/>
    <property type="match status" value="1"/>
</dbReference>
<comment type="catalytic activity">
    <reaction evidence="9">
        <text>(6S)-5,6,7,8-tetrahydrofolyl-(gamma-L-Glu)(n) + L-glutamate + ATP = (6S)-5,6,7,8-tetrahydrofolyl-(gamma-L-Glu)(n+1) + ADP + phosphate + H(+)</text>
        <dbReference type="Rhea" id="RHEA:10580"/>
        <dbReference type="Rhea" id="RHEA-COMP:14738"/>
        <dbReference type="Rhea" id="RHEA-COMP:14740"/>
        <dbReference type="ChEBI" id="CHEBI:15378"/>
        <dbReference type="ChEBI" id="CHEBI:29985"/>
        <dbReference type="ChEBI" id="CHEBI:30616"/>
        <dbReference type="ChEBI" id="CHEBI:43474"/>
        <dbReference type="ChEBI" id="CHEBI:141005"/>
        <dbReference type="ChEBI" id="CHEBI:456216"/>
        <dbReference type="EC" id="6.3.2.17"/>
    </reaction>
</comment>
<dbReference type="InterPro" id="IPR004101">
    <property type="entry name" value="Mur_ligase_C"/>
</dbReference>
<evidence type="ECO:0000313" key="13">
    <source>
        <dbReference type="EMBL" id="MFD1418768.1"/>
    </source>
</evidence>
<dbReference type="InterPro" id="IPR036615">
    <property type="entry name" value="Mur_ligase_C_dom_sf"/>
</dbReference>
<dbReference type="PANTHER" id="PTHR11136:SF0">
    <property type="entry name" value="DIHYDROFOLATE SYNTHETASE-RELATED"/>
    <property type="match status" value="1"/>
</dbReference>
<organism evidence="13 14">
    <name type="scientific">Companilactobacillus keshanensis</name>
    <dbReference type="NCBI Taxonomy" id="2486003"/>
    <lineage>
        <taxon>Bacteria</taxon>
        <taxon>Bacillati</taxon>
        <taxon>Bacillota</taxon>
        <taxon>Bacilli</taxon>
        <taxon>Lactobacillales</taxon>
        <taxon>Lactobacillaceae</taxon>
        <taxon>Companilactobacillus</taxon>
    </lineage>
</organism>
<evidence type="ECO:0000256" key="8">
    <source>
        <dbReference type="ARBA" id="ARBA00030592"/>
    </source>
</evidence>